<dbReference type="EMBL" id="JAPUUL010000273">
    <property type="protein sequence ID" value="KAJ8131539.1"/>
    <property type="molecule type" value="Genomic_DNA"/>
</dbReference>
<name>A0ACC2JVI5_9PEZI</name>
<organism evidence="1 2">
    <name type="scientific">Lasiodiplodia mahajangana</name>
    <dbReference type="NCBI Taxonomy" id="1108764"/>
    <lineage>
        <taxon>Eukaryota</taxon>
        <taxon>Fungi</taxon>
        <taxon>Dikarya</taxon>
        <taxon>Ascomycota</taxon>
        <taxon>Pezizomycotina</taxon>
        <taxon>Dothideomycetes</taxon>
        <taxon>Dothideomycetes incertae sedis</taxon>
        <taxon>Botryosphaeriales</taxon>
        <taxon>Botryosphaeriaceae</taxon>
        <taxon>Lasiodiplodia</taxon>
    </lineage>
</organism>
<accession>A0ACC2JVI5</accession>
<protein>
    <submittedName>
        <fullName evidence="1">Uncharacterized protein</fullName>
    </submittedName>
</protein>
<dbReference type="Proteomes" id="UP001153332">
    <property type="component" value="Unassembled WGS sequence"/>
</dbReference>
<keyword evidence="2" id="KW-1185">Reference proteome</keyword>
<reference evidence="1" key="1">
    <citation type="submission" date="2022-12" db="EMBL/GenBank/DDBJ databases">
        <title>Genome Sequence of Lasiodiplodia mahajangana.</title>
        <authorList>
            <person name="Buettner E."/>
        </authorList>
    </citation>
    <scope>NUCLEOTIDE SEQUENCE</scope>
    <source>
        <strain evidence="1">VT137</strain>
    </source>
</reference>
<gene>
    <name evidence="1" type="ORF">O1611_g2091</name>
</gene>
<comment type="caution">
    <text evidence="1">The sequence shown here is derived from an EMBL/GenBank/DDBJ whole genome shotgun (WGS) entry which is preliminary data.</text>
</comment>
<sequence>MAPIVPKLSLIMFKGFYSGLRWETKGYKTYDADNDVLAHNHHYLLHHRSSTHIAKVLFRNLHTKSRRIIGDCLSDIYNFAADNVHLCGRMEPKTFWAHAKNSWEWSADFRDDDFWAFTYRLFHARALYLDTVPRVHHPEGHPLIDALDRFRDRFYDHYDPESVFTPILRGPLSQEAIEDVEDEMFLARHTRHVYFQYSQASSEGDGNDRLVTTIIQDRQDAELDPNEHKYIPLAEIPAEFTEDILGFYIDLGPSNPRHGHKDAYQEIEEALKKAEEEDEKAKRQEAEATGLEDDLTMMDVDQQEDNIGDVGMGGLEI</sequence>
<evidence type="ECO:0000313" key="2">
    <source>
        <dbReference type="Proteomes" id="UP001153332"/>
    </source>
</evidence>
<evidence type="ECO:0000313" key="1">
    <source>
        <dbReference type="EMBL" id="KAJ8131539.1"/>
    </source>
</evidence>
<proteinExistence type="predicted"/>